<dbReference type="PANTHER" id="PTHR47331">
    <property type="entry name" value="PHD-TYPE DOMAIN-CONTAINING PROTEIN"/>
    <property type="match status" value="1"/>
</dbReference>
<dbReference type="SUPFAM" id="SSF50630">
    <property type="entry name" value="Acid proteases"/>
    <property type="match status" value="1"/>
</dbReference>
<dbReference type="CDD" id="cd00303">
    <property type="entry name" value="retropepsin_like"/>
    <property type="match status" value="1"/>
</dbReference>
<name>A0A8B8G1K3_9HEMI</name>
<dbReference type="GO" id="GO:0071897">
    <property type="term" value="P:DNA biosynthetic process"/>
    <property type="evidence" value="ECO:0007669"/>
    <property type="project" value="UniProtKB-ARBA"/>
</dbReference>
<proteinExistence type="predicted"/>
<dbReference type="RefSeq" id="XP_025416877.1">
    <property type="nucleotide sequence ID" value="XM_025561092.1"/>
</dbReference>
<dbReference type="InterPro" id="IPR021109">
    <property type="entry name" value="Peptidase_aspartic_dom_sf"/>
</dbReference>
<sequence>MLLKAKASDGSSHTLRALVDTGSEASFVTARCADKLSLQRRRCTSQVRPFAGSTINIVSGIVTITLSAVSTSEPTVTVNTMVVPKIVDQLPHLRLSSDTWQHLTDLRLADPTYNTPGPIDVLLGADIVPSIMTGHRVTGQITQPSAFNTIFGWIVMGPADQIPAPTVTTFTVQSNTELESALTRFWKLEEPSLPLSTIDDTDPAEQIFTKSITRTPSGQFCIGLPFKTPNPIIGDSKSQALHRLRHLEVRLAKDNNLRTKYVDFMQDYLDSNHMELVPIQQRSTPHHYYIPHHYILRPDSQTTKLRVVFDASAKSSAGISLNDCLHTGQKLQADLSHILMRSRLHKILFTADIKQIIEEYRLRTVTYGTSSAPFQAIRTLQHLATLCKLTHPIAAQVIHSDTFVDDILTGAESIKSALNIQDQLTKLLSSGHFILRKWASNAPQVVNAVPEEARSTLSSVSFDDESETGLKVLGLHWDPRHDHFRYTI</sequence>
<accession>A0A8B8G1K3</accession>
<dbReference type="AlphaFoldDB" id="A0A8B8G1K3"/>
<dbReference type="OrthoDB" id="6619828at2759"/>
<dbReference type="Proteomes" id="UP000694846">
    <property type="component" value="Unplaced"/>
</dbReference>
<dbReference type="InterPro" id="IPR043502">
    <property type="entry name" value="DNA/RNA_pol_sf"/>
</dbReference>
<dbReference type="SUPFAM" id="SSF56672">
    <property type="entry name" value="DNA/RNA polymerases"/>
    <property type="match status" value="1"/>
</dbReference>
<reference evidence="2" key="1">
    <citation type="submission" date="2025-08" db="UniProtKB">
        <authorList>
            <consortium name="RefSeq"/>
        </authorList>
    </citation>
    <scope>IDENTIFICATION</scope>
    <source>
        <tissue evidence="2">Whole body</tissue>
    </source>
</reference>
<dbReference type="PANTHER" id="PTHR47331:SF1">
    <property type="entry name" value="GAG-LIKE PROTEIN"/>
    <property type="match status" value="1"/>
</dbReference>
<dbReference type="Gene3D" id="2.40.70.10">
    <property type="entry name" value="Acid Proteases"/>
    <property type="match status" value="1"/>
</dbReference>
<keyword evidence="1" id="KW-1185">Reference proteome</keyword>
<evidence type="ECO:0000313" key="2">
    <source>
        <dbReference type="RefSeq" id="XP_025416877.1"/>
    </source>
</evidence>
<protein>
    <submittedName>
        <fullName evidence="2">Uncharacterized protein LOC112688077</fullName>
    </submittedName>
</protein>
<dbReference type="GeneID" id="112688077"/>
<evidence type="ECO:0000313" key="1">
    <source>
        <dbReference type="Proteomes" id="UP000694846"/>
    </source>
</evidence>
<gene>
    <name evidence="2" type="primary">LOC112688077</name>
</gene>
<organism evidence="1 2">
    <name type="scientific">Sipha flava</name>
    <name type="common">yellow sugarcane aphid</name>
    <dbReference type="NCBI Taxonomy" id="143950"/>
    <lineage>
        <taxon>Eukaryota</taxon>
        <taxon>Metazoa</taxon>
        <taxon>Ecdysozoa</taxon>
        <taxon>Arthropoda</taxon>
        <taxon>Hexapoda</taxon>
        <taxon>Insecta</taxon>
        <taxon>Pterygota</taxon>
        <taxon>Neoptera</taxon>
        <taxon>Paraneoptera</taxon>
        <taxon>Hemiptera</taxon>
        <taxon>Sternorrhyncha</taxon>
        <taxon>Aphidomorpha</taxon>
        <taxon>Aphidoidea</taxon>
        <taxon>Aphididae</taxon>
        <taxon>Sipha</taxon>
    </lineage>
</organism>